<comment type="pathway">
    <text evidence="2">Amino-acid biosynthesis; L-leucine biosynthesis; L-leucine from 3-methyl-2-oxobutanoate: step 1/4.</text>
</comment>
<dbReference type="AlphaFoldDB" id="A0A9Q4C5H9"/>
<evidence type="ECO:0000256" key="3">
    <source>
        <dbReference type="ARBA" id="ARBA00012973"/>
    </source>
</evidence>
<gene>
    <name evidence="12" type="ORF">EGH25_09650</name>
</gene>
<name>A0A9Q4C5H9_9EURY</name>
<dbReference type="Proteomes" id="UP001149411">
    <property type="component" value="Unassembled WGS sequence"/>
</dbReference>
<evidence type="ECO:0000256" key="10">
    <source>
        <dbReference type="RuleBase" id="RU003523"/>
    </source>
</evidence>
<keyword evidence="4" id="KW-0432">Leucine biosynthesis</keyword>
<dbReference type="SUPFAM" id="SSF51569">
    <property type="entry name" value="Aldolase"/>
    <property type="match status" value="1"/>
</dbReference>
<evidence type="ECO:0000256" key="1">
    <source>
        <dbReference type="ARBA" id="ARBA00003715"/>
    </source>
</evidence>
<comment type="function">
    <text evidence="1">Catalyzes the condensation of the acetyl group of acetyl-CoA with 3-methyl-2-oxobutanoate (2-oxoisovalerate) to form 3-carboxy-3-hydroxy-4-methylpentanoate (2-isopropylmalate).</text>
</comment>
<dbReference type="PANTHER" id="PTHR10277:SF9">
    <property type="entry name" value="2-ISOPROPYLMALATE SYNTHASE 1, CHLOROPLASTIC-RELATED"/>
    <property type="match status" value="1"/>
</dbReference>
<dbReference type="Gene3D" id="3.20.20.70">
    <property type="entry name" value="Aldolase class I"/>
    <property type="match status" value="1"/>
</dbReference>
<organism evidence="12 13">
    <name type="scientific">Halorutilus salinus</name>
    <dbReference type="NCBI Taxonomy" id="2487751"/>
    <lineage>
        <taxon>Archaea</taxon>
        <taxon>Methanobacteriati</taxon>
        <taxon>Methanobacteriota</taxon>
        <taxon>Stenosarchaea group</taxon>
        <taxon>Halobacteria</taxon>
        <taxon>Halorutilales</taxon>
        <taxon>Halorutilaceae</taxon>
        <taxon>Halorutilus</taxon>
    </lineage>
</organism>
<comment type="caution">
    <text evidence="12">The sequence shown here is derived from an EMBL/GenBank/DDBJ whole genome shotgun (WGS) entry which is preliminary data.</text>
</comment>
<dbReference type="InterPro" id="IPR002034">
    <property type="entry name" value="AIPM/Hcit_synth_CS"/>
</dbReference>
<comment type="similarity">
    <text evidence="10">Belongs to the alpha-IPM synthase/homocitrate synthase family.</text>
</comment>
<evidence type="ECO:0000256" key="5">
    <source>
        <dbReference type="ARBA" id="ARBA00022605"/>
    </source>
</evidence>
<dbReference type="InterPro" id="IPR013785">
    <property type="entry name" value="Aldolase_TIM"/>
</dbReference>
<keyword evidence="5" id="KW-0028">Amino-acid biosynthesis</keyword>
<dbReference type="GO" id="GO:0009098">
    <property type="term" value="P:L-leucine biosynthetic process"/>
    <property type="evidence" value="ECO:0007669"/>
    <property type="project" value="UniProtKB-KW"/>
</dbReference>
<evidence type="ECO:0000256" key="6">
    <source>
        <dbReference type="ARBA" id="ARBA00022679"/>
    </source>
</evidence>
<accession>A0A9Q4C5H9</accession>
<dbReference type="InterPro" id="IPR036230">
    <property type="entry name" value="LeuA_allosteric_dom_sf"/>
</dbReference>
<dbReference type="Gene3D" id="1.10.238.260">
    <property type="match status" value="1"/>
</dbReference>
<keyword evidence="6 10" id="KW-0808">Transferase</keyword>
<sequence length="527" mass="56604">MDLYPESRRKGVVFWEHDVDNVSIFDTTLRDGEQSPGTSFSHDDKIRIAETLDGMGVDVIEAGFPINSDEEFAAVEEIAATSDNTVCGLARVHEQDLDAALDADVNLVHTFVSSSDIQIQKSMDSSREEVLEMTYDAVSHVKDHGVDCMFSPMDATRTEFDYLVEIVRTAKEAGADIVNIPDTVGVIRPTAMHRLISALRDEVDVPYDVHTHDDFGLAAANALAGIEAGAVQCQVSVNGIGERAGNAALEEVVMSLESIYNVDTGVDTTEIYDLSKTVERLSGIPLPGNKPIVGDNAFSHESGIHAAGVIQDSSTFEPGIMTPEDVGHQRRLVMGKHTGTHSVRETLEEAGYEPDDDDVREITKRVKSMGGKGKKVSDADVFAIAESVMSAVPEAEKTVDLKEVNVSTGNERTPMASVRAEVEEEERVEADVGVGPVDAAMSAVSSLMGDDREVEITDFHIDAISGGSDAVANVYVGVERDGVEANASASSEDITVASVEATVDAVNHLVRKEARDEKPADSTTRQP</sequence>
<dbReference type="InterPro" id="IPR013709">
    <property type="entry name" value="2-isopropylmalate_synth_dimer"/>
</dbReference>
<dbReference type="InterPro" id="IPR000891">
    <property type="entry name" value="PYR_CT"/>
</dbReference>
<dbReference type="NCBIfam" id="NF002085">
    <property type="entry name" value="PRK00915.1-2"/>
    <property type="match status" value="1"/>
</dbReference>
<feature type="domain" description="Pyruvate carboxyltransferase" evidence="11">
    <location>
        <begin position="22"/>
        <end position="272"/>
    </location>
</feature>
<dbReference type="PROSITE" id="PS00815">
    <property type="entry name" value="AIPM_HOMOCIT_SYNTH_1"/>
    <property type="match status" value="1"/>
</dbReference>
<dbReference type="EMBL" id="RKLV01000010">
    <property type="protein sequence ID" value="MCX2819611.1"/>
    <property type="molecule type" value="Genomic_DNA"/>
</dbReference>
<dbReference type="GO" id="GO:0003852">
    <property type="term" value="F:2-isopropylmalate synthase activity"/>
    <property type="evidence" value="ECO:0007669"/>
    <property type="project" value="UniProtKB-EC"/>
</dbReference>
<dbReference type="Pfam" id="PF00682">
    <property type="entry name" value="HMGL-like"/>
    <property type="match status" value="1"/>
</dbReference>
<dbReference type="InterPro" id="IPR050073">
    <property type="entry name" value="2-IPM_HCS-like"/>
</dbReference>
<evidence type="ECO:0000256" key="2">
    <source>
        <dbReference type="ARBA" id="ARBA00004689"/>
    </source>
</evidence>
<dbReference type="FunFam" id="3.20.20.70:FF:000010">
    <property type="entry name" value="2-isopropylmalate synthase"/>
    <property type="match status" value="1"/>
</dbReference>
<evidence type="ECO:0000313" key="12">
    <source>
        <dbReference type="EMBL" id="MCX2819611.1"/>
    </source>
</evidence>
<dbReference type="CDD" id="cd07940">
    <property type="entry name" value="DRE_TIM_IPMS"/>
    <property type="match status" value="1"/>
</dbReference>
<protein>
    <recommendedName>
        <fullName evidence="9">Probable 2-isopropylmalate synthase</fullName>
        <ecNumber evidence="3">2.3.3.13</ecNumber>
    </recommendedName>
    <alternativeName>
        <fullName evidence="8">Alpha-IPM synthase</fullName>
    </alternativeName>
</protein>
<evidence type="ECO:0000259" key="11">
    <source>
        <dbReference type="PROSITE" id="PS50991"/>
    </source>
</evidence>
<evidence type="ECO:0000256" key="7">
    <source>
        <dbReference type="ARBA" id="ARBA00023304"/>
    </source>
</evidence>
<dbReference type="PANTHER" id="PTHR10277">
    <property type="entry name" value="HOMOCITRATE SYNTHASE-RELATED"/>
    <property type="match status" value="1"/>
</dbReference>
<keyword evidence="7" id="KW-0100">Branched-chain amino acid biosynthesis</keyword>
<dbReference type="RefSeq" id="WP_266088029.1">
    <property type="nucleotide sequence ID" value="NZ_RKLV01000010.1"/>
</dbReference>
<dbReference type="InterPro" id="IPR054691">
    <property type="entry name" value="LeuA/HCS_post-cat"/>
</dbReference>
<evidence type="ECO:0000256" key="9">
    <source>
        <dbReference type="ARBA" id="ARBA00069691"/>
    </source>
</evidence>
<reference evidence="12" key="1">
    <citation type="submission" date="2022-09" db="EMBL/GenBank/DDBJ databases">
        <title>Haloadaptaus new haloarchaeum isolated from saline soil.</title>
        <authorList>
            <person name="Duran-Viseras A."/>
            <person name="Sanchez-Porro C."/>
            <person name="Ventosa A."/>
        </authorList>
    </citation>
    <scope>NUCLEOTIDE SEQUENCE</scope>
    <source>
        <strain evidence="12">F3-133</strain>
    </source>
</reference>
<dbReference type="FunFam" id="1.10.238.260:FF:000001">
    <property type="entry name" value="2-isopropylmalate synthase"/>
    <property type="match status" value="1"/>
</dbReference>
<evidence type="ECO:0000313" key="13">
    <source>
        <dbReference type="Proteomes" id="UP001149411"/>
    </source>
</evidence>
<dbReference type="SMART" id="SM00917">
    <property type="entry name" value="LeuA_dimer"/>
    <property type="match status" value="1"/>
</dbReference>
<proteinExistence type="inferred from homology"/>
<dbReference type="Pfam" id="PF08502">
    <property type="entry name" value="LeuA_dimer"/>
    <property type="match status" value="1"/>
</dbReference>
<dbReference type="Pfam" id="PF22617">
    <property type="entry name" value="HCS_D2"/>
    <property type="match status" value="1"/>
</dbReference>
<dbReference type="PROSITE" id="PS50991">
    <property type="entry name" value="PYR_CT"/>
    <property type="match status" value="1"/>
</dbReference>
<dbReference type="SUPFAM" id="SSF110921">
    <property type="entry name" value="2-isopropylmalate synthase LeuA, allosteric (dimerisation) domain"/>
    <property type="match status" value="1"/>
</dbReference>
<dbReference type="Gene3D" id="3.30.160.740">
    <property type="match status" value="1"/>
</dbReference>
<evidence type="ECO:0000256" key="8">
    <source>
        <dbReference type="ARBA" id="ARBA00029993"/>
    </source>
</evidence>
<keyword evidence="13" id="KW-1185">Reference proteome</keyword>
<dbReference type="GO" id="GO:0019298">
    <property type="term" value="P:coenzyme B biosynthetic process"/>
    <property type="evidence" value="ECO:0007669"/>
    <property type="project" value="TreeGrafter"/>
</dbReference>
<evidence type="ECO:0000256" key="4">
    <source>
        <dbReference type="ARBA" id="ARBA00022430"/>
    </source>
</evidence>
<dbReference type="EC" id="2.3.3.13" evidence="3"/>